<dbReference type="InterPro" id="IPR001763">
    <property type="entry name" value="Rhodanese-like_dom"/>
</dbReference>
<dbReference type="Gene3D" id="3.50.50.60">
    <property type="entry name" value="FAD/NAD(P)-binding domain"/>
    <property type="match status" value="2"/>
</dbReference>
<dbReference type="EMBL" id="JAGMUU010000006">
    <property type="protein sequence ID" value="KAH7150202.1"/>
    <property type="molecule type" value="Genomic_DNA"/>
</dbReference>
<dbReference type="PANTHER" id="PTHR46056:SF12">
    <property type="entry name" value="LONG-CHAIN-ALCOHOL OXIDASE"/>
    <property type="match status" value="1"/>
</dbReference>
<organism evidence="16 17">
    <name type="scientific">Dactylonectria estremocensis</name>
    <dbReference type="NCBI Taxonomy" id="1079267"/>
    <lineage>
        <taxon>Eukaryota</taxon>
        <taxon>Fungi</taxon>
        <taxon>Dikarya</taxon>
        <taxon>Ascomycota</taxon>
        <taxon>Pezizomycotina</taxon>
        <taxon>Sordariomycetes</taxon>
        <taxon>Hypocreomycetidae</taxon>
        <taxon>Hypocreales</taxon>
        <taxon>Nectriaceae</taxon>
        <taxon>Dactylonectria</taxon>
    </lineage>
</organism>
<dbReference type="GO" id="GO:0050660">
    <property type="term" value="F:flavin adenine dinucleotide binding"/>
    <property type="evidence" value="ECO:0007669"/>
    <property type="project" value="InterPro"/>
</dbReference>
<dbReference type="InterPro" id="IPR036188">
    <property type="entry name" value="FAD/NAD-bd_sf"/>
</dbReference>
<dbReference type="OrthoDB" id="269227at2759"/>
<protein>
    <recommendedName>
        <fullName evidence="5 12">Long-chain-alcohol oxidase</fullName>
        <ecNumber evidence="5 12">1.1.3.20</ecNumber>
    </recommendedName>
</protein>
<comment type="function">
    <text evidence="2">Long-chain fatty alcohol oxidase involved in the omega-oxidation pathway of lipid degradation.</text>
</comment>
<keyword evidence="10 12" id="KW-0560">Oxidoreductase</keyword>
<proteinExistence type="inferred from homology"/>
<dbReference type="InterPro" id="IPR000172">
    <property type="entry name" value="GMC_OxRdtase_N"/>
</dbReference>
<comment type="subcellular location">
    <subcellularLocation>
        <location evidence="3">Membrane</location>
    </subcellularLocation>
</comment>
<comment type="catalytic activity">
    <reaction evidence="1 12">
        <text>a long-chain primary fatty alcohol + O2 = a long-chain fatty aldehyde + H2O2</text>
        <dbReference type="Rhea" id="RHEA:22756"/>
        <dbReference type="ChEBI" id="CHEBI:15379"/>
        <dbReference type="ChEBI" id="CHEBI:16240"/>
        <dbReference type="ChEBI" id="CHEBI:17176"/>
        <dbReference type="ChEBI" id="CHEBI:77396"/>
        <dbReference type="EC" id="1.1.3.20"/>
    </reaction>
</comment>
<dbReference type="InterPro" id="IPR003953">
    <property type="entry name" value="FAD-dep_OxRdtase_2_FAD-bd"/>
</dbReference>
<keyword evidence="17" id="KW-1185">Reference proteome</keyword>
<reference evidence="16" key="1">
    <citation type="journal article" date="2021" name="Nat. Commun.">
        <title>Genetic determinants of endophytism in the Arabidopsis root mycobiome.</title>
        <authorList>
            <person name="Mesny F."/>
            <person name="Miyauchi S."/>
            <person name="Thiergart T."/>
            <person name="Pickel B."/>
            <person name="Atanasova L."/>
            <person name="Karlsson M."/>
            <person name="Huettel B."/>
            <person name="Barry K.W."/>
            <person name="Haridas S."/>
            <person name="Chen C."/>
            <person name="Bauer D."/>
            <person name="Andreopoulos W."/>
            <person name="Pangilinan J."/>
            <person name="LaButti K."/>
            <person name="Riley R."/>
            <person name="Lipzen A."/>
            <person name="Clum A."/>
            <person name="Drula E."/>
            <person name="Henrissat B."/>
            <person name="Kohler A."/>
            <person name="Grigoriev I.V."/>
            <person name="Martin F.M."/>
            <person name="Hacquard S."/>
        </authorList>
    </citation>
    <scope>NUCLEOTIDE SEQUENCE</scope>
    <source>
        <strain evidence="16">MPI-CAGE-AT-0021</strain>
    </source>
</reference>
<keyword evidence="9" id="KW-1133">Transmembrane helix</keyword>
<keyword evidence="8" id="KW-0274">FAD</keyword>
<evidence type="ECO:0000256" key="8">
    <source>
        <dbReference type="ARBA" id="ARBA00022827"/>
    </source>
</evidence>
<dbReference type="PROSITE" id="PS50206">
    <property type="entry name" value="RHODANESE_3"/>
    <property type="match status" value="1"/>
</dbReference>
<dbReference type="PIRSF" id="PIRSF028937">
    <property type="entry name" value="Lg_Ch_AO"/>
    <property type="match status" value="1"/>
</dbReference>
<evidence type="ECO:0000256" key="4">
    <source>
        <dbReference type="ARBA" id="ARBA00010790"/>
    </source>
</evidence>
<evidence type="ECO:0000256" key="13">
    <source>
        <dbReference type="PIRSR" id="PIRSR028937-1"/>
    </source>
</evidence>
<evidence type="ECO:0000313" key="17">
    <source>
        <dbReference type="Proteomes" id="UP000717696"/>
    </source>
</evidence>
<evidence type="ECO:0000256" key="9">
    <source>
        <dbReference type="ARBA" id="ARBA00022989"/>
    </source>
</evidence>
<evidence type="ECO:0000256" key="7">
    <source>
        <dbReference type="ARBA" id="ARBA00022692"/>
    </source>
</evidence>
<evidence type="ECO:0000256" key="3">
    <source>
        <dbReference type="ARBA" id="ARBA00004370"/>
    </source>
</evidence>
<dbReference type="Pfam" id="PF00732">
    <property type="entry name" value="GMC_oxred_N"/>
    <property type="match status" value="1"/>
</dbReference>
<feature type="active site" description="Proton acceptor" evidence="13">
    <location>
        <position position="675"/>
    </location>
</feature>
<comment type="caution">
    <text evidence="16">The sequence shown here is derived from an EMBL/GenBank/DDBJ whole genome shotgun (WGS) entry which is preliminary data.</text>
</comment>
<dbReference type="GO" id="GO:0016020">
    <property type="term" value="C:membrane"/>
    <property type="evidence" value="ECO:0007669"/>
    <property type="project" value="UniProtKB-SubCell"/>
</dbReference>
<feature type="compositionally biased region" description="Polar residues" evidence="14">
    <location>
        <begin position="63"/>
        <end position="75"/>
    </location>
</feature>
<evidence type="ECO:0000313" key="16">
    <source>
        <dbReference type="EMBL" id="KAH7150202.1"/>
    </source>
</evidence>
<evidence type="ECO:0000256" key="12">
    <source>
        <dbReference type="PIRNR" id="PIRNR028937"/>
    </source>
</evidence>
<evidence type="ECO:0000256" key="10">
    <source>
        <dbReference type="ARBA" id="ARBA00023002"/>
    </source>
</evidence>
<dbReference type="GO" id="GO:0046577">
    <property type="term" value="F:long-chain-alcohol oxidase activity"/>
    <property type="evidence" value="ECO:0007669"/>
    <property type="project" value="UniProtKB-EC"/>
</dbReference>
<dbReference type="InterPro" id="IPR007867">
    <property type="entry name" value="GMC_OxRtase_C"/>
</dbReference>
<evidence type="ECO:0000256" key="6">
    <source>
        <dbReference type="ARBA" id="ARBA00022630"/>
    </source>
</evidence>
<evidence type="ECO:0000259" key="15">
    <source>
        <dbReference type="PROSITE" id="PS50206"/>
    </source>
</evidence>
<evidence type="ECO:0000256" key="2">
    <source>
        <dbReference type="ARBA" id="ARBA00003842"/>
    </source>
</evidence>
<evidence type="ECO:0000256" key="11">
    <source>
        <dbReference type="ARBA" id="ARBA00023136"/>
    </source>
</evidence>
<dbReference type="SUPFAM" id="SSF51905">
    <property type="entry name" value="FAD/NAD(P)-binding domain"/>
    <property type="match status" value="1"/>
</dbReference>
<dbReference type="InterPro" id="IPR012400">
    <property type="entry name" value="Long_Oxdase"/>
</dbReference>
<evidence type="ECO:0000256" key="1">
    <source>
        <dbReference type="ARBA" id="ARBA00000920"/>
    </source>
</evidence>
<gene>
    <name evidence="16" type="ORF">B0J13DRAFT_285362</name>
</gene>
<dbReference type="Pfam" id="PF05199">
    <property type="entry name" value="GMC_oxred_C"/>
    <property type="match status" value="1"/>
</dbReference>
<sequence>MSVANALVPLDAPLAPFSTVGDLNESQWDTLLSICDAIIPSVQPAGIAGNPDASTQHDHDSHNASVASTAQPQENVTRGYLEETPSAIPEFRQILRRILLVEIPTSNRNQLLGVLSFLGYPTISALLTGRTTIISEQPVHIREEILLNWAVSRFSVLRLLQRQLSLLVKEVWVRTTPTLRPMVGFPRVPVNCVVGEGHQFKFIQIPPGEDDEVLETDVVIVGSGCGGGVCAKELAEAGLRVIVVDKGRYWSPEYLPMSEEKGPSQMLMDGAHIASDDASVCVVAGETWGGGGAINWSASLQLQGYVRRQWAATGLPLFTTTGFQRSLDRVCDTMGVSTKHIQHSKPNQFLLEGSRKLGWAHAEVPQNTGGNEHSCGHCSMGCRSGEKQGPAVAWLPKAAAAGASFMEGFTVDKILFENARGNKVAKGVRGVWASRDEHGGVAGNPTTTRKVTIRAKKVIVSCGTLQSPLLLLRSGLTNPHIGHHLYLHPVSMVGALYDKETRPWEGPILSSVCSEFENLDGHGHGVKLETLSTIPWSWLTWLPWSGGQQYKQLAAKLDHMAGFISVPRDRDTGRVYPDPVDGRCRIQYHPSNFDKQSILEGLAALARISYESGAREIFTIVPGMDTYLRRDDAESMKDSGATTDDESTDAGFEHWITKLRSHGFPAPQSFFVSAHQMGTCRMAATPKRGVVGEDGHVWGTEGLYVADASVFPTASGVNPAVTVMAIADHLSRSIAAKWTRERL</sequence>
<comment type="similarity">
    <text evidence="4 12">Belongs to the GMC oxidoreductase family.</text>
</comment>
<accession>A0A9P9F340</accession>
<feature type="region of interest" description="Disordered" evidence="14">
    <location>
        <begin position="46"/>
        <end position="75"/>
    </location>
</feature>
<dbReference type="Proteomes" id="UP000717696">
    <property type="component" value="Unassembled WGS sequence"/>
</dbReference>
<dbReference type="EC" id="1.1.3.20" evidence="5 12"/>
<dbReference type="Pfam" id="PF00890">
    <property type="entry name" value="FAD_binding_2"/>
    <property type="match status" value="1"/>
</dbReference>
<evidence type="ECO:0000256" key="5">
    <source>
        <dbReference type="ARBA" id="ARBA00013125"/>
    </source>
</evidence>
<name>A0A9P9F340_9HYPO</name>
<feature type="domain" description="Rhodanese" evidence="15">
    <location>
        <begin position="215"/>
        <end position="259"/>
    </location>
</feature>
<keyword evidence="6" id="KW-0285">Flavoprotein</keyword>
<keyword evidence="7" id="KW-0812">Transmembrane</keyword>
<evidence type="ECO:0000256" key="14">
    <source>
        <dbReference type="SAM" id="MobiDB-lite"/>
    </source>
</evidence>
<dbReference type="AlphaFoldDB" id="A0A9P9F340"/>
<keyword evidence="11" id="KW-0472">Membrane</keyword>
<dbReference type="PANTHER" id="PTHR46056">
    <property type="entry name" value="LONG-CHAIN-ALCOHOL OXIDASE"/>
    <property type="match status" value="1"/>
</dbReference>